<dbReference type="Pfam" id="PF02107">
    <property type="entry name" value="FlgH"/>
    <property type="match status" value="1"/>
</dbReference>
<gene>
    <name evidence="9" type="ORF">HDF08_001837</name>
</gene>
<evidence type="ECO:0000256" key="2">
    <source>
        <dbReference type="ARBA" id="ARBA00004117"/>
    </source>
</evidence>
<comment type="caution">
    <text evidence="9">The sequence shown here is derived from an EMBL/GenBank/DDBJ whole genome shotgun (WGS) entry which is preliminary data.</text>
</comment>
<dbReference type="GO" id="GO:0071973">
    <property type="term" value="P:bacterial-type flagellum-dependent cell motility"/>
    <property type="evidence" value="ECO:0007669"/>
    <property type="project" value="InterPro"/>
</dbReference>
<evidence type="ECO:0000256" key="8">
    <source>
        <dbReference type="ARBA" id="ARBA00023237"/>
    </source>
</evidence>
<evidence type="ECO:0000256" key="6">
    <source>
        <dbReference type="ARBA" id="ARBA00023136"/>
    </source>
</evidence>
<dbReference type="PANTHER" id="PTHR34933">
    <property type="entry name" value="FLAGELLAR L-RING PROTEIN"/>
    <property type="match status" value="1"/>
</dbReference>
<dbReference type="GO" id="GO:0009279">
    <property type="term" value="C:cell outer membrane"/>
    <property type="evidence" value="ECO:0007669"/>
    <property type="project" value="UniProtKB-SubCell"/>
</dbReference>
<evidence type="ECO:0000256" key="4">
    <source>
        <dbReference type="ARBA" id="ARBA00006929"/>
    </source>
</evidence>
<keyword evidence="6" id="KW-0472">Membrane</keyword>
<comment type="similarity">
    <text evidence="4">Belongs to the FlgH family.</text>
</comment>
<comment type="function">
    <text evidence="1">Assembles around the rod to form the L-ring and probably protects the motor/basal body from shearing forces during rotation.</text>
</comment>
<keyword evidence="9" id="KW-0969">Cilium</keyword>
<evidence type="ECO:0000313" key="10">
    <source>
        <dbReference type="Proteomes" id="UP000564385"/>
    </source>
</evidence>
<keyword evidence="9" id="KW-0282">Flagellum</keyword>
<accession>A0A852VDK7</accession>
<keyword evidence="8" id="KW-0998">Cell outer membrane</keyword>
<dbReference type="AlphaFoldDB" id="A0A852VDK7"/>
<protein>
    <submittedName>
        <fullName evidence="9">Flagellar L-ring protein FlgH</fullName>
    </submittedName>
</protein>
<evidence type="ECO:0000256" key="1">
    <source>
        <dbReference type="ARBA" id="ARBA00002591"/>
    </source>
</evidence>
<proteinExistence type="inferred from homology"/>
<evidence type="ECO:0000256" key="3">
    <source>
        <dbReference type="ARBA" id="ARBA00004442"/>
    </source>
</evidence>
<sequence>MRRILRISSVFSFIRESESRRDPLFTSQSFWTLFENKSCSRFASTIAAILPLLLVLPSLHAQTEMIHKLIEPKPNVAASSLSSYLERVRAENSNIQPAPGSIWTDSGRLTRINTDVRAMRPHDLISVVVSESLAASTDGTVKNSRASNASSAISGLIGTLHASNALQNLINQTSSSGLNAAGTSATNSSLSTTFGGQVIEVLSNGMLVIEAARQVEFSQQTQTIVLRGLVRPEDISQQNQVLSTAISSLELEVRGKGIINDYTHRQIPVVRLLQKVLIF</sequence>
<evidence type="ECO:0000313" key="9">
    <source>
        <dbReference type="EMBL" id="NYF89770.1"/>
    </source>
</evidence>
<keyword evidence="9" id="KW-0966">Cell projection</keyword>
<comment type="subcellular location">
    <subcellularLocation>
        <location evidence="2">Bacterial flagellum basal body</location>
    </subcellularLocation>
    <subcellularLocation>
        <location evidence="3">Cell outer membrane</location>
    </subcellularLocation>
</comment>
<keyword evidence="5" id="KW-0732">Signal</keyword>
<evidence type="ECO:0000256" key="7">
    <source>
        <dbReference type="ARBA" id="ARBA00023143"/>
    </source>
</evidence>
<dbReference type="EMBL" id="JACCCU010000001">
    <property type="protein sequence ID" value="NYF89770.1"/>
    <property type="molecule type" value="Genomic_DNA"/>
</dbReference>
<keyword evidence="7" id="KW-0975">Bacterial flagellum</keyword>
<reference evidence="9 10" key="1">
    <citation type="submission" date="2020-07" db="EMBL/GenBank/DDBJ databases">
        <title>Genomic Encyclopedia of Type Strains, Phase IV (KMG-V): Genome sequencing to study the core and pangenomes of soil and plant-associated prokaryotes.</title>
        <authorList>
            <person name="Whitman W."/>
        </authorList>
    </citation>
    <scope>NUCLEOTIDE SEQUENCE [LARGE SCALE GENOMIC DNA]</scope>
    <source>
        <strain evidence="9 10">M8UP22</strain>
    </source>
</reference>
<name>A0A852VDK7_9BACT</name>
<organism evidence="9 10">
    <name type="scientific">Tunturiibacter lichenicola</name>
    <dbReference type="NCBI Taxonomy" id="2051959"/>
    <lineage>
        <taxon>Bacteria</taxon>
        <taxon>Pseudomonadati</taxon>
        <taxon>Acidobacteriota</taxon>
        <taxon>Terriglobia</taxon>
        <taxon>Terriglobales</taxon>
        <taxon>Acidobacteriaceae</taxon>
        <taxon>Tunturiibacter</taxon>
    </lineage>
</organism>
<dbReference type="Proteomes" id="UP000564385">
    <property type="component" value="Unassembled WGS sequence"/>
</dbReference>
<evidence type="ECO:0000256" key="5">
    <source>
        <dbReference type="ARBA" id="ARBA00022729"/>
    </source>
</evidence>
<dbReference type="InterPro" id="IPR000527">
    <property type="entry name" value="Flag_Lring"/>
</dbReference>
<dbReference type="GO" id="GO:0003774">
    <property type="term" value="F:cytoskeletal motor activity"/>
    <property type="evidence" value="ECO:0007669"/>
    <property type="project" value="InterPro"/>
</dbReference>
<dbReference type="PANTHER" id="PTHR34933:SF1">
    <property type="entry name" value="FLAGELLAR L-RING PROTEIN"/>
    <property type="match status" value="1"/>
</dbReference>
<dbReference type="GO" id="GO:0009427">
    <property type="term" value="C:bacterial-type flagellum basal body, distal rod, L ring"/>
    <property type="evidence" value="ECO:0007669"/>
    <property type="project" value="InterPro"/>
</dbReference>